<dbReference type="AlphaFoldDB" id="A0A3M7SF27"/>
<proteinExistence type="predicted"/>
<protein>
    <submittedName>
        <fullName evidence="1">Uncharacterized protein</fullName>
    </submittedName>
</protein>
<evidence type="ECO:0000313" key="2">
    <source>
        <dbReference type="Proteomes" id="UP000276133"/>
    </source>
</evidence>
<gene>
    <name evidence="1" type="ORF">BpHYR1_002617</name>
</gene>
<dbReference type="EMBL" id="REGN01001517">
    <property type="protein sequence ID" value="RNA34178.1"/>
    <property type="molecule type" value="Genomic_DNA"/>
</dbReference>
<accession>A0A3M7SF27</accession>
<evidence type="ECO:0000313" key="1">
    <source>
        <dbReference type="EMBL" id="RNA34178.1"/>
    </source>
</evidence>
<comment type="caution">
    <text evidence="1">The sequence shown here is derived from an EMBL/GenBank/DDBJ whole genome shotgun (WGS) entry which is preliminary data.</text>
</comment>
<keyword evidence="2" id="KW-1185">Reference proteome</keyword>
<sequence>MNNKMLMILPKIFLKNGSSTILRRTGQTNLPALLIIVGSVQADTIPAEIIKNRDRVRITGPTFCWRSFGQPLKRSTFYVRYF</sequence>
<reference evidence="1 2" key="1">
    <citation type="journal article" date="2018" name="Sci. Rep.">
        <title>Genomic signatures of local adaptation to the degree of environmental predictability in rotifers.</title>
        <authorList>
            <person name="Franch-Gras L."/>
            <person name="Hahn C."/>
            <person name="Garcia-Roger E.M."/>
            <person name="Carmona M.J."/>
            <person name="Serra M."/>
            <person name="Gomez A."/>
        </authorList>
    </citation>
    <scope>NUCLEOTIDE SEQUENCE [LARGE SCALE GENOMIC DNA]</scope>
    <source>
        <strain evidence="1">HYR1</strain>
    </source>
</reference>
<dbReference type="Proteomes" id="UP000276133">
    <property type="component" value="Unassembled WGS sequence"/>
</dbReference>
<organism evidence="1 2">
    <name type="scientific">Brachionus plicatilis</name>
    <name type="common">Marine rotifer</name>
    <name type="synonym">Brachionus muelleri</name>
    <dbReference type="NCBI Taxonomy" id="10195"/>
    <lineage>
        <taxon>Eukaryota</taxon>
        <taxon>Metazoa</taxon>
        <taxon>Spiralia</taxon>
        <taxon>Gnathifera</taxon>
        <taxon>Rotifera</taxon>
        <taxon>Eurotatoria</taxon>
        <taxon>Monogononta</taxon>
        <taxon>Pseudotrocha</taxon>
        <taxon>Ploima</taxon>
        <taxon>Brachionidae</taxon>
        <taxon>Brachionus</taxon>
    </lineage>
</organism>
<name>A0A3M7SF27_BRAPC</name>